<dbReference type="Gene3D" id="3.20.20.140">
    <property type="entry name" value="Metal-dependent hydrolases"/>
    <property type="match status" value="1"/>
</dbReference>
<gene>
    <name evidence="7" type="ORF">psyc5s11_23150</name>
</gene>
<comment type="similarity">
    <text evidence="2">Belongs to the metallo-dependent hydrolases superfamily. Adenosine and AMP deaminases family.</text>
</comment>
<dbReference type="PANTHER" id="PTHR43114">
    <property type="entry name" value="ADENINE DEAMINASE"/>
    <property type="match status" value="1"/>
</dbReference>
<dbReference type="EMBL" id="AP024849">
    <property type="protein sequence ID" value="BCZ46248.1"/>
    <property type="molecule type" value="Genomic_DNA"/>
</dbReference>
<evidence type="ECO:0000256" key="2">
    <source>
        <dbReference type="ARBA" id="ARBA00006676"/>
    </source>
</evidence>
<dbReference type="PANTHER" id="PTHR43114:SF6">
    <property type="entry name" value="ADENINE DEAMINASE"/>
    <property type="match status" value="1"/>
</dbReference>
<sequence>MHVLGLDEVQHGISAAESPEVIKYLVDNHIRLNIVPTSNIKLGRVSKLAEHPIKAFYKAGIDVTINSDDILIFDSPISKEYLRLYEAGTLTAEELDDIRVNGLRKL</sequence>
<keyword evidence="4" id="KW-0378">Hydrolase</keyword>
<name>A0ABN6IXT8_9CLOT</name>
<evidence type="ECO:0000313" key="7">
    <source>
        <dbReference type="EMBL" id="BCZ46248.1"/>
    </source>
</evidence>
<evidence type="ECO:0000259" key="6">
    <source>
        <dbReference type="Pfam" id="PF00962"/>
    </source>
</evidence>
<dbReference type="InterPro" id="IPR001365">
    <property type="entry name" value="A_deaminase_dom"/>
</dbReference>
<keyword evidence="8" id="KW-1185">Reference proteome</keyword>
<feature type="domain" description="Adenosine deaminase" evidence="6">
    <location>
        <begin position="4"/>
        <end position="104"/>
    </location>
</feature>
<evidence type="ECO:0000256" key="3">
    <source>
        <dbReference type="ARBA" id="ARBA00022723"/>
    </source>
</evidence>
<dbReference type="Pfam" id="PF00962">
    <property type="entry name" value="A_deaminase"/>
    <property type="match status" value="1"/>
</dbReference>
<keyword evidence="5" id="KW-0862">Zinc</keyword>
<dbReference type="SUPFAM" id="SSF51556">
    <property type="entry name" value="Metallo-dependent hydrolases"/>
    <property type="match status" value="1"/>
</dbReference>
<dbReference type="InterPro" id="IPR006330">
    <property type="entry name" value="Ado/ade_deaminase"/>
</dbReference>
<evidence type="ECO:0000256" key="4">
    <source>
        <dbReference type="ARBA" id="ARBA00022801"/>
    </source>
</evidence>
<organism evidence="7 8">
    <name type="scientific">Clostridium gelidum</name>
    <dbReference type="NCBI Taxonomy" id="704125"/>
    <lineage>
        <taxon>Bacteria</taxon>
        <taxon>Bacillati</taxon>
        <taxon>Bacillota</taxon>
        <taxon>Clostridia</taxon>
        <taxon>Eubacteriales</taxon>
        <taxon>Clostridiaceae</taxon>
        <taxon>Clostridium</taxon>
    </lineage>
</organism>
<reference evidence="8" key="1">
    <citation type="submission" date="2021-07" db="EMBL/GenBank/DDBJ databases">
        <title>Complete genome sequencing of a Clostridium isolate.</title>
        <authorList>
            <person name="Ueki A."/>
            <person name="Tonouchi A."/>
        </authorList>
    </citation>
    <scope>NUCLEOTIDE SEQUENCE [LARGE SCALE GENOMIC DNA]</scope>
    <source>
        <strain evidence="8">C5S11</strain>
    </source>
</reference>
<protein>
    <recommendedName>
        <fullName evidence="6">Adenosine deaminase domain-containing protein</fullName>
    </recommendedName>
</protein>
<accession>A0ABN6IXT8</accession>
<evidence type="ECO:0000256" key="1">
    <source>
        <dbReference type="ARBA" id="ARBA00001947"/>
    </source>
</evidence>
<proteinExistence type="inferred from homology"/>
<dbReference type="Proteomes" id="UP000824633">
    <property type="component" value="Chromosome"/>
</dbReference>
<comment type="cofactor">
    <cofactor evidence="1">
        <name>Zn(2+)</name>
        <dbReference type="ChEBI" id="CHEBI:29105"/>
    </cofactor>
</comment>
<evidence type="ECO:0000256" key="5">
    <source>
        <dbReference type="ARBA" id="ARBA00022833"/>
    </source>
</evidence>
<dbReference type="InterPro" id="IPR032466">
    <property type="entry name" value="Metal_Hydrolase"/>
</dbReference>
<evidence type="ECO:0000313" key="8">
    <source>
        <dbReference type="Proteomes" id="UP000824633"/>
    </source>
</evidence>
<keyword evidence="3" id="KW-0479">Metal-binding</keyword>